<keyword evidence="12" id="KW-0472">Membrane</keyword>
<sequence length="497" mass="55543">MAFFSPLSLSLSLSLSTPSPLLPSQGMLSSRGWILHRIAGNQRRGIVIPPSDRGEQSRRASDRDLGALGRATAGILVLGGSGLGFSMLATPPSPLELGVALADSASDVNDSRPPQTAPNGLDRKPNFLFGDSYRRRVFFNYEKRIRLQSPPEKVFEYFASFRNPNGEVFMTPADLMRAVVPVFPPSESDIVREGHLRGEHHPGELHCATLEFFMFFDTNSDGLISFPEYIFFVTLLSIPESSFSVAFKMFDLDHNGEIKIDEFKKVMALMRSHNRQGASQKGGLRVGLKVGKSVENGGILEYFFGKDGTGCLKHDDFVQFLRDLHDEIIRLEFAHYDYKSRGTISAKDFGLSMVASADINHISKFLDRVDELNNLPHLKEIRVSLEEFNAFAQLRRSLRPLSLAIFSYGRVNGLLTKQDFQRAAYHVCGIALSENLVNLIFHVFDANRDGNLSSEEFLRALQRRESDIRQTTVTGVTGLLACWLNCTSRCSFTRMTV</sequence>
<evidence type="ECO:0000256" key="6">
    <source>
        <dbReference type="ARBA" id="ARBA00022737"/>
    </source>
</evidence>
<evidence type="ECO:0000256" key="1">
    <source>
        <dbReference type="ARBA" id="ARBA00004273"/>
    </source>
</evidence>
<name>A0A2I0AM02_9ASPA</name>
<evidence type="ECO:0000256" key="12">
    <source>
        <dbReference type="ARBA" id="ARBA00023136"/>
    </source>
</evidence>
<evidence type="ECO:0000256" key="9">
    <source>
        <dbReference type="ARBA" id="ARBA00022946"/>
    </source>
</evidence>
<dbReference type="GO" id="GO:0005758">
    <property type="term" value="C:mitochondrial intermembrane space"/>
    <property type="evidence" value="ECO:0007669"/>
    <property type="project" value="UniProtKB-SubCell"/>
</dbReference>
<comment type="subcellular location">
    <subcellularLocation>
        <location evidence="1">Mitochondrion inner membrane</location>
    </subcellularLocation>
    <subcellularLocation>
        <location evidence="2">Mitochondrion intermembrane space</location>
    </subcellularLocation>
</comment>
<evidence type="ECO:0000256" key="14">
    <source>
        <dbReference type="SAM" id="SignalP"/>
    </source>
</evidence>
<dbReference type="AlphaFoldDB" id="A0A2I0AM02"/>
<evidence type="ECO:0000259" key="15">
    <source>
        <dbReference type="PROSITE" id="PS50222"/>
    </source>
</evidence>
<dbReference type="PROSITE" id="PS00018">
    <property type="entry name" value="EF_HAND_1"/>
    <property type="match status" value="1"/>
</dbReference>
<evidence type="ECO:0000256" key="5">
    <source>
        <dbReference type="ARBA" id="ARBA00022723"/>
    </source>
</evidence>
<keyword evidence="9" id="KW-0809">Transit peptide</keyword>
<dbReference type="Pfam" id="PF13202">
    <property type="entry name" value="EF-hand_5"/>
    <property type="match status" value="2"/>
</dbReference>
<keyword evidence="5" id="KW-0479">Metal-binding</keyword>
<gene>
    <name evidence="16" type="ORF">AXF42_Ash015356</name>
</gene>
<keyword evidence="14" id="KW-0732">Signal</keyword>
<evidence type="ECO:0000256" key="3">
    <source>
        <dbReference type="ARBA" id="ARBA00022448"/>
    </source>
</evidence>
<dbReference type="GO" id="GO:1990246">
    <property type="term" value="C:uniplex complex"/>
    <property type="evidence" value="ECO:0007669"/>
    <property type="project" value="TreeGrafter"/>
</dbReference>
<evidence type="ECO:0000313" key="17">
    <source>
        <dbReference type="Proteomes" id="UP000236161"/>
    </source>
</evidence>
<evidence type="ECO:0000313" key="16">
    <source>
        <dbReference type="EMBL" id="PKA56583.1"/>
    </source>
</evidence>
<feature type="domain" description="EF-hand" evidence="15">
    <location>
        <begin position="432"/>
        <end position="467"/>
    </location>
</feature>
<dbReference type="PANTHER" id="PTHR12294">
    <property type="entry name" value="EF HAND DOMAIN FAMILY A1,A2-RELATED"/>
    <property type="match status" value="1"/>
</dbReference>
<dbReference type="OrthoDB" id="186625at2759"/>
<dbReference type="CDD" id="cd15900">
    <property type="entry name" value="EFh_MICU"/>
    <property type="match status" value="1"/>
</dbReference>
<evidence type="ECO:0000256" key="7">
    <source>
        <dbReference type="ARBA" id="ARBA00022792"/>
    </source>
</evidence>
<dbReference type="GO" id="GO:0036444">
    <property type="term" value="P:calcium import into the mitochondrion"/>
    <property type="evidence" value="ECO:0007669"/>
    <property type="project" value="TreeGrafter"/>
</dbReference>
<keyword evidence="4" id="KW-0109">Calcium transport</keyword>
<accession>A0A2I0AM02</accession>
<keyword evidence="3" id="KW-0813">Transport</keyword>
<dbReference type="Gene3D" id="1.10.238.10">
    <property type="entry name" value="EF-hand"/>
    <property type="match status" value="2"/>
</dbReference>
<keyword evidence="17" id="KW-1185">Reference proteome</keyword>
<evidence type="ECO:0000256" key="13">
    <source>
        <dbReference type="ARBA" id="ARBA00038333"/>
    </source>
</evidence>
<dbReference type="InterPro" id="IPR011992">
    <property type="entry name" value="EF-hand-dom_pair"/>
</dbReference>
<comment type="similarity">
    <text evidence="13">Belongs to the MICU1 family. MICU1 subfamily.</text>
</comment>
<evidence type="ECO:0000256" key="4">
    <source>
        <dbReference type="ARBA" id="ARBA00022568"/>
    </source>
</evidence>
<feature type="domain" description="EF-hand" evidence="15">
    <location>
        <begin position="238"/>
        <end position="273"/>
    </location>
</feature>
<keyword evidence="7" id="KW-0999">Mitochondrion inner membrane</keyword>
<protein>
    <recommendedName>
        <fullName evidence="15">EF-hand domain-containing protein</fullName>
    </recommendedName>
</protein>
<dbReference type="GO" id="GO:0005509">
    <property type="term" value="F:calcium ion binding"/>
    <property type="evidence" value="ECO:0007669"/>
    <property type="project" value="InterPro"/>
</dbReference>
<evidence type="ECO:0000256" key="11">
    <source>
        <dbReference type="ARBA" id="ARBA00023128"/>
    </source>
</evidence>
<evidence type="ECO:0000256" key="8">
    <source>
        <dbReference type="ARBA" id="ARBA00022837"/>
    </source>
</evidence>
<keyword evidence="10" id="KW-0406">Ion transport</keyword>
<keyword evidence="6" id="KW-0677">Repeat</keyword>
<keyword evidence="8" id="KW-0106">Calcium</keyword>
<dbReference type="CDD" id="cd00051">
    <property type="entry name" value="EFh"/>
    <property type="match status" value="1"/>
</dbReference>
<organism evidence="16 17">
    <name type="scientific">Apostasia shenzhenica</name>
    <dbReference type="NCBI Taxonomy" id="1088818"/>
    <lineage>
        <taxon>Eukaryota</taxon>
        <taxon>Viridiplantae</taxon>
        <taxon>Streptophyta</taxon>
        <taxon>Embryophyta</taxon>
        <taxon>Tracheophyta</taxon>
        <taxon>Spermatophyta</taxon>
        <taxon>Magnoliopsida</taxon>
        <taxon>Liliopsida</taxon>
        <taxon>Asparagales</taxon>
        <taxon>Orchidaceae</taxon>
        <taxon>Apostasioideae</taxon>
        <taxon>Apostasia</taxon>
    </lineage>
</organism>
<dbReference type="Pfam" id="PF13833">
    <property type="entry name" value="EF-hand_8"/>
    <property type="match status" value="1"/>
</dbReference>
<dbReference type="STRING" id="1088818.A0A2I0AM02"/>
<dbReference type="EMBL" id="KZ451971">
    <property type="protein sequence ID" value="PKA56583.1"/>
    <property type="molecule type" value="Genomic_DNA"/>
</dbReference>
<dbReference type="SMART" id="SM00054">
    <property type="entry name" value="EFh"/>
    <property type="match status" value="3"/>
</dbReference>
<dbReference type="PANTHER" id="PTHR12294:SF1">
    <property type="entry name" value="CALCIUM UPTAKE PROTEIN 1, MITOCHONDRIAL"/>
    <property type="match status" value="1"/>
</dbReference>
<evidence type="ECO:0000256" key="2">
    <source>
        <dbReference type="ARBA" id="ARBA00004569"/>
    </source>
</evidence>
<dbReference type="Proteomes" id="UP000236161">
    <property type="component" value="Unassembled WGS sequence"/>
</dbReference>
<feature type="chain" id="PRO_5014112324" description="EF-hand domain-containing protein" evidence="14">
    <location>
        <begin position="17"/>
        <end position="497"/>
    </location>
</feature>
<dbReference type="GO" id="GO:0051560">
    <property type="term" value="P:mitochondrial calcium ion homeostasis"/>
    <property type="evidence" value="ECO:0007669"/>
    <property type="project" value="TreeGrafter"/>
</dbReference>
<reference evidence="16 17" key="1">
    <citation type="journal article" date="2017" name="Nature">
        <title>The Apostasia genome and the evolution of orchids.</title>
        <authorList>
            <person name="Zhang G.Q."/>
            <person name="Liu K.W."/>
            <person name="Li Z."/>
            <person name="Lohaus R."/>
            <person name="Hsiao Y.Y."/>
            <person name="Niu S.C."/>
            <person name="Wang J.Y."/>
            <person name="Lin Y.C."/>
            <person name="Xu Q."/>
            <person name="Chen L.J."/>
            <person name="Yoshida K."/>
            <person name="Fujiwara S."/>
            <person name="Wang Z.W."/>
            <person name="Zhang Y.Q."/>
            <person name="Mitsuda N."/>
            <person name="Wang M."/>
            <person name="Liu G.H."/>
            <person name="Pecoraro L."/>
            <person name="Huang H.X."/>
            <person name="Xiao X.J."/>
            <person name="Lin M."/>
            <person name="Wu X.Y."/>
            <person name="Wu W.L."/>
            <person name="Chen Y.Y."/>
            <person name="Chang S.B."/>
            <person name="Sakamoto S."/>
            <person name="Ohme-Takagi M."/>
            <person name="Yagi M."/>
            <person name="Zeng S.J."/>
            <person name="Shen C.Y."/>
            <person name="Yeh C.M."/>
            <person name="Luo Y.B."/>
            <person name="Tsai W.C."/>
            <person name="Van de Peer Y."/>
            <person name="Liu Z.J."/>
        </authorList>
    </citation>
    <scope>NUCLEOTIDE SEQUENCE [LARGE SCALE GENOMIC DNA]</scope>
    <source>
        <strain evidence="17">cv. Shenzhen</strain>
        <tissue evidence="16">Stem</tissue>
    </source>
</reference>
<keyword evidence="11" id="KW-0496">Mitochondrion</keyword>
<dbReference type="PROSITE" id="PS50222">
    <property type="entry name" value="EF_HAND_2"/>
    <property type="match status" value="2"/>
</dbReference>
<dbReference type="InterPro" id="IPR039800">
    <property type="entry name" value="MICU1/2/3"/>
</dbReference>
<dbReference type="SUPFAM" id="SSF47473">
    <property type="entry name" value="EF-hand"/>
    <property type="match status" value="1"/>
</dbReference>
<evidence type="ECO:0000256" key="10">
    <source>
        <dbReference type="ARBA" id="ARBA00023065"/>
    </source>
</evidence>
<proteinExistence type="inferred from homology"/>
<dbReference type="InterPro" id="IPR002048">
    <property type="entry name" value="EF_hand_dom"/>
</dbReference>
<feature type="signal peptide" evidence="14">
    <location>
        <begin position="1"/>
        <end position="16"/>
    </location>
</feature>
<dbReference type="InterPro" id="IPR018247">
    <property type="entry name" value="EF_Hand_1_Ca_BS"/>
</dbReference>